<keyword evidence="5" id="KW-1185">Reference proteome</keyword>
<protein>
    <submittedName>
        <fullName evidence="4">TetR/AcrR family transcriptional regulator</fullName>
    </submittedName>
</protein>
<dbReference type="PANTHER" id="PTHR30055">
    <property type="entry name" value="HTH-TYPE TRANSCRIPTIONAL REGULATOR RUTR"/>
    <property type="match status" value="1"/>
</dbReference>
<evidence type="ECO:0000313" key="4">
    <source>
        <dbReference type="EMBL" id="NBH61218.1"/>
    </source>
</evidence>
<keyword evidence="1 2" id="KW-0238">DNA-binding</keyword>
<organism evidence="4 5">
    <name type="scientific">Anaerotruncus colihominis</name>
    <dbReference type="NCBI Taxonomy" id="169435"/>
    <lineage>
        <taxon>Bacteria</taxon>
        <taxon>Bacillati</taxon>
        <taxon>Bacillota</taxon>
        <taxon>Clostridia</taxon>
        <taxon>Eubacteriales</taxon>
        <taxon>Oscillospiraceae</taxon>
        <taxon>Anaerotruncus</taxon>
    </lineage>
</organism>
<dbReference type="Pfam" id="PF00440">
    <property type="entry name" value="TetR_N"/>
    <property type="match status" value="1"/>
</dbReference>
<dbReference type="InterPro" id="IPR009057">
    <property type="entry name" value="Homeodomain-like_sf"/>
</dbReference>
<reference evidence="4 5" key="1">
    <citation type="submission" date="2018-08" db="EMBL/GenBank/DDBJ databases">
        <title>Murine metabolic-syndrome-specific gut microbial biobank.</title>
        <authorList>
            <person name="Liu C."/>
        </authorList>
    </citation>
    <scope>NUCLEOTIDE SEQUENCE [LARGE SCALE GENOMIC DNA]</scope>
    <source>
        <strain evidence="4 5">28</strain>
    </source>
</reference>
<sequence>MNRETRTDMKRTDMKSRIIDAAWKLFREKGYEDTTLDNILEEAGIAKGSFYYYFRSKGDLLATWSDILDEKYTELEKELKPEMDSFQKLLFLNGEIHAMIEDMTSPDLIASMYAEQLQGKGYRHLLDTNRVYFRLITRIIEEGQRRGELTRDKTVSQLVRAYVMTERAIVTDWCLTGGAYSLSEYSREMMPLLLGFFQRKENKA</sequence>
<feature type="domain" description="HTH tetR-type" evidence="3">
    <location>
        <begin position="12"/>
        <end position="72"/>
    </location>
</feature>
<dbReference type="InterPro" id="IPR050109">
    <property type="entry name" value="HTH-type_TetR-like_transc_reg"/>
</dbReference>
<dbReference type="PRINTS" id="PR00455">
    <property type="entry name" value="HTHTETR"/>
</dbReference>
<dbReference type="AlphaFoldDB" id="A0A845QMC2"/>
<feature type="DNA-binding region" description="H-T-H motif" evidence="2">
    <location>
        <begin position="35"/>
        <end position="54"/>
    </location>
</feature>
<dbReference type="PANTHER" id="PTHR30055:SF226">
    <property type="entry name" value="HTH-TYPE TRANSCRIPTIONAL REGULATOR PKSA"/>
    <property type="match status" value="1"/>
</dbReference>
<dbReference type="SUPFAM" id="SSF46689">
    <property type="entry name" value="Homeodomain-like"/>
    <property type="match status" value="1"/>
</dbReference>
<dbReference type="PROSITE" id="PS50977">
    <property type="entry name" value="HTH_TETR_2"/>
    <property type="match status" value="1"/>
</dbReference>
<dbReference type="RefSeq" id="WP_160201502.1">
    <property type="nucleotide sequence ID" value="NZ_QXWK01000010.1"/>
</dbReference>
<gene>
    <name evidence="4" type="ORF">D0435_06080</name>
</gene>
<comment type="caution">
    <text evidence="4">The sequence shown here is derived from an EMBL/GenBank/DDBJ whole genome shotgun (WGS) entry which is preliminary data.</text>
</comment>
<dbReference type="SUPFAM" id="SSF48498">
    <property type="entry name" value="Tetracyclin repressor-like, C-terminal domain"/>
    <property type="match status" value="1"/>
</dbReference>
<dbReference type="GO" id="GO:0000976">
    <property type="term" value="F:transcription cis-regulatory region binding"/>
    <property type="evidence" value="ECO:0007669"/>
    <property type="project" value="TreeGrafter"/>
</dbReference>
<dbReference type="PROSITE" id="PS01081">
    <property type="entry name" value="HTH_TETR_1"/>
    <property type="match status" value="1"/>
</dbReference>
<dbReference type="Gene3D" id="1.10.10.60">
    <property type="entry name" value="Homeodomain-like"/>
    <property type="match status" value="1"/>
</dbReference>
<evidence type="ECO:0000256" key="1">
    <source>
        <dbReference type="ARBA" id="ARBA00023125"/>
    </source>
</evidence>
<dbReference type="Pfam" id="PF08359">
    <property type="entry name" value="TetR_C_4"/>
    <property type="match status" value="1"/>
</dbReference>
<evidence type="ECO:0000259" key="3">
    <source>
        <dbReference type="PROSITE" id="PS50977"/>
    </source>
</evidence>
<dbReference type="InterPro" id="IPR013570">
    <property type="entry name" value="Tscrpt_reg_YsiA_C"/>
</dbReference>
<evidence type="ECO:0000256" key="2">
    <source>
        <dbReference type="PROSITE-ProRule" id="PRU00335"/>
    </source>
</evidence>
<dbReference type="Gene3D" id="1.10.357.10">
    <property type="entry name" value="Tetracycline Repressor, domain 2"/>
    <property type="match status" value="1"/>
</dbReference>
<dbReference type="GO" id="GO:0003700">
    <property type="term" value="F:DNA-binding transcription factor activity"/>
    <property type="evidence" value="ECO:0007669"/>
    <property type="project" value="TreeGrafter"/>
</dbReference>
<dbReference type="Proteomes" id="UP000446866">
    <property type="component" value="Unassembled WGS sequence"/>
</dbReference>
<dbReference type="InterPro" id="IPR001647">
    <property type="entry name" value="HTH_TetR"/>
</dbReference>
<dbReference type="EMBL" id="QXWK01000010">
    <property type="protein sequence ID" value="NBH61218.1"/>
    <property type="molecule type" value="Genomic_DNA"/>
</dbReference>
<dbReference type="InterPro" id="IPR023772">
    <property type="entry name" value="DNA-bd_HTH_TetR-type_CS"/>
</dbReference>
<dbReference type="InterPro" id="IPR036271">
    <property type="entry name" value="Tet_transcr_reg_TetR-rel_C_sf"/>
</dbReference>
<name>A0A845QMC2_9FIRM</name>
<accession>A0A845QMC2</accession>
<proteinExistence type="predicted"/>
<evidence type="ECO:0000313" key="5">
    <source>
        <dbReference type="Proteomes" id="UP000446866"/>
    </source>
</evidence>